<dbReference type="RefSeq" id="WP_042556003.1">
    <property type="nucleotide sequence ID" value="NZ_JXQW01000066.1"/>
</dbReference>
<dbReference type="EMBL" id="JXQW01000066">
    <property type="protein sequence ID" value="KIP95787.1"/>
    <property type="molecule type" value="Genomic_DNA"/>
</dbReference>
<proteinExistence type="predicted"/>
<dbReference type="OrthoDB" id="8481117at2"/>
<dbReference type="Proteomes" id="UP000032068">
    <property type="component" value="Unassembled WGS sequence"/>
</dbReference>
<evidence type="ECO:0000313" key="1">
    <source>
        <dbReference type="EMBL" id="KIP95787.1"/>
    </source>
</evidence>
<comment type="caution">
    <text evidence="1">The sequence shown here is derived from an EMBL/GenBank/DDBJ whole genome shotgun (WGS) entry which is preliminary data.</text>
</comment>
<accession>A0A0D0IRM0</accession>
<evidence type="ECO:0000313" key="2">
    <source>
        <dbReference type="Proteomes" id="UP000032068"/>
    </source>
</evidence>
<protein>
    <submittedName>
        <fullName evidence="1">Uncharacterized protein</fullName>
    </submittedName>
</protein>
<sequence>MTIVYDLYGAEKSCLMLARDDVERALGETFEERDSSYQGGTYYMWGRNDSENFVLKLNIDPFDGDPVEQNYASYKVLLYINATNRSADIEKLIGQGGGFKLLRHEVF</sequence>
<gene>
    <name evidence="1" type="ORF">RU08_21960</name>
</gene>
<organism evidence="1 2">
    <name type="scientific">Pseudomonas fulva</name>
    <dbReference type="NCBI Taxonomy" id="47880"/>
    <lineage>
        <taxon>Bacteria</taxon>
        <taxon>Pseudomonadati</taxon>
        <taxon>Pseudomonadota</taxon>
        <taxon>Gammaproteobacteria</taxon>
        <taxon>Pseudomonadales</taxon>
        <taxon>Pseudomonadaceae</taxon>
        <taxon>Pseudomonas</taxon>
    </lineage>
</organism>
<reference evidence="1 2" key="1">
    <citation type="submission" date="2014-12" db="EMBL/GenBank/DDBJ databases">
        <title>16Stimator: statistical estimation of ribosomal gene copy numbers from draft genome assemblies.</title>
        <authorList>
            <person name="Perisin M.A."/>
            <person name="Vetter M."/>
            <person name="Gilbert J.A."/>
            <person name="Bergelson J."/>
        </authorList>
    </citation>
    <scope>NUCLEOTIDE SEQUENCE [LARGE SCALE GENOMIC DNA]</scope>
    <source>
        <strain evidence="1 2">MEJ086</strain>
    </source>
</reference>
<dbReference type="AlphaFoldDB" id="A0A0D0IRM0"/>
<name>A0A0D0IRM0_9PSED</name>